<comment type="similarity">
    <text evidence="1">Belongs to the helicase family.</text>
</comment>
<comment type="catalytic activity">
    <reaction evidence="1">
        <text>ATP + H2O = ADP + phosphate + H(+)</text>
        <dbReference type="Rhea" id="RHEA:13065"/>
        <dbReference type="ChEBI" id="CHEBI:15377"/>
        <dbReference type="ChEBI" id="CHEBI:15378"/>
        <dbReference type="ChEBI" id="CHEBI:30616"/>
        <dbReference type="ChEBI" id="CHEBI:43474"/>
        <dbReference type="ChEBI" id="CHEBI:456216"/>
        <dbReference type="EC" id="5.6.2.3"/>
    </reaction>
</comment>
<evidence type="ECO:0000259" key="3">
    <source>
        <dbReference type="Pfam" id="PF05970"/>
    </source>
</evidence>
<reference evidence="6" key="1">
    <citation type="submission" date="2018-04" db="EMBL/GenBank/DDBJ databases">
        <title>Whole genome sequencing of Hypsizygus marmoreus.</title>
        <authorList>
            <person name="Choi I.-G."/>
            <person name="Min B."/>
            <person name="Kim J.-G."/>
            <person name="Kim S."/>
            <person name="Oh Y.-L."/>
            <person name="Kong W.-S."/>
            <person name="Park H."/>
            <person name="Jeong J."/>
            <person name="Song E.-S."/>
        </authorList>
    </citation>
    <scope>NUCLEOTIDE SEQUENCE [LARGE SCALE GENOMIC DNA]</scope>
    <source>
        <strain evidence="6">51987-8</strain>
    </source>
</reference>
<dbReference type="Pfam" id="PF05970">
    <property type="entry name" value="PIF1"/>
    <property type="match status" value="1"/>
</dbReference>
<comment type="caution">
    <text evidence="6">The sequence shown here is derived from an EMBL/GenBank/DDBJ whole genome shotgun (WGS) entry which is preliminary data.</text>
</comment>
<dbReference type="Pfam" id="PF20209">
    <property type="entry name" value="DUF6570"/>
    <property type="match status" value="1"/>
</dbReference>
<dbReference type="Gene3D" id="3.40.50.300">
    <property type="entry name" value="P-loop containing nucleotide triphosphate hydrolases"/>
    <property type="match status" value="1"/>
</dbReference>
<keyword evidence="1" id="KW-0234">DNA repair</keyword>
<feature type="compositionally biased region" description="Polar residues" evidence="2">
    <location>
        <begin position="415"/>
        <end position="426"/>
    </location>
</feature>
<sequence length="1657" mass="185166">MSFAYAFISPWIPSKSHAYVSNTHAAYVGGGSRRVISGILLNSYRVDSDGDDVSSRSFHYVGSYSDEMCRERVALDPARYVACRVPLVTLLPYLTKAELKALQYSHHLSLPNRKKMPELREIVGQHVCDATCESYVSLFEWANTSTVNLNPNIRHVVDWVSEEPFPPQPLSETAAHKIVSDYCDSFAPSAFAEQGCAVCGQLTAMTNLKPLASSPCSLALLLSANGVTRKERRSRSDAIEDIPGPVLAEGCTNVCLECEHQLLKDKLPTKALANHLWMGAIPDELKDLSYGERMLIARVRHNRCVMRVTSGRVKMTANAIMFSSPVIKIYKKLPPSMSEMNEVLAFIFSGPCAPTQEDFERTPMLVRRHKVKRALQWLVLNHSDYYDLEISDENLAALPEGGIVVDVDYKHTSSDETTTSLPSTQSVHDDGEEPGTAKGPCTFAVHGLTGEEYDNMSINAMKARALQHLASGGRVLRIGHQEKPESMYDDYHVYPQMFPWLFPYGLGGPGRPEHKFVFGDLSHKKYLLMFHDKRFQTDTYFPMIAFNHDQMKCGVTGSFLMTKRKNFEQFAGKLGGLNMDVLADVTDRMTGGERVVPESDDERLCFNILDEIDHVGGHVKGSLTSKKYMRNEIWSLICFLGAPNWFITLSPADSHHPLCLYYAGDGTVYRPELLNDDQRNLLVSRNPVAAARFFHYMITAFFKHVVGIDSPEGGVYGKTAGHYGTVEQQGRLTLHLHLLLWIANSLSPLEIRQRIMARDQAFQKSLVAYLEAAHQGGFNTGTHADVQADVAERMAKPDYKPPSQTFPTKPPKLCSCHTPNCKDCSAYQLWKANDRTHASNHKASVKGCLNDKGVCSARFPRTIVPETVVDDEDGYVKLKKPESMINTITSAVTYFIRSNSDVTSLLSGTAIKATVIYISDYITKQTVKTYQIFATIRDVFQKAKDDCPFENDSAHASRRAVLQMVNALSSKLEIGSPMASMYILGNPDHYTSHTFVLFWWRSYVAYVQTQFEILKDPSTIDDTNVMLGKTHDDYIGTSSIDDYISRPTECSSLNLLLHDTSVSLGPSDNSRDILPFLPNHPLYHTYGVRCDPVWARSIVPTFSGGGLPRRDCGDREYYCCTMLTLFVPWREVTDLKAPDDSWDSVFVATTFTNRQNQIINNTHIKYECNDARDDFRAEQKRKGNEDEFSPDRAPVDVDDCYDGDGDLSMYGLEDEPLMQEMLEMSPKQCRTASAMNAAESMVRAAGWMAPCSFVVPPSTRVVYAPGTALTHTQWTHIIGGMKETVRAEKKKDLPRNEAYSTERKTNSENFNDVKVMIPDFMLTDSPVMMAKCNERTFIEEVVASFTLNVDQERAFRLVANHAIDRTQPPLSLYIGGTGGTGKSQVIRAIEHFFEVRGEQYRFAVLGPTGSSAALLRGSTYHYLLGINSSTEDHSFIRNEAANLASVRERIAGVDYIFLDEVSMVPCNGLHEISSQLAKARNRHTEPFGGISLILAGDFAQLPPTTGPSLYSEKIGSNLTASMSYNQQVNVLGKILWHQFLHVVILRENMRQTSQTALDEAFRTTLAHMRYAACTTADLEFLQSRKAVINGPGPRFNTPEFRNVSIITTWNAHKDRMNSLGCERFAGDSGNELTCFSSLDKLPNSPSNKKVSGKTARV</sequence>
<proteinExistence type="inferred from homology"/>
<evidence type="ECO:0000256" key="1">
    <source>
        <dbReference type="RuleBase" id="RU363044"/>
    </source>
</evidence>
<dbReference type="Pfam" id="PF14214">
    <property type="entry name" value="Helitron_like_N"/>
    <property type="match status" value="1"/>
</dbReference>
<dbReference type="GO" id="GO:0043139">
    <property type="term" value="F:5'-3' DNA helicase activity"/>
    <property type="evidence" value="ECO:0007669"/>
    <property type="project" value="UniProtKB-EC"/>
</dbReference>
<evidence type="ECO:0000313" key="7">
    <source>
        <dbReference type="Proteomes" id="UP000076154"/>
    </source>
</evidence>
<keyword evidence="1" id="KW-0547">Nucleotide-binding</keyword>
<gene>
    <name evidence="6" type="ORF">Hypma_006905</name>
</gene>
<keyword evidence="1" id="KW-0378">Hydrolase</keyword>
<dbReference type="InterPro" id="IPR027417">
    <property type="entry name" value="P-loop_NTPase"/>
</dbReference>
<protein>
    <recommendedName>
        <fullName evidence="1">ATP-dependent DNA helicase</fullName>
        <ecNumber evidence="1">5.6.2.3</ecNumber>
    </recommendedName>
</protein>
<dbReference type="GO" id="GO:0006281">
    <property type="term" value="P:DNA repair"/>
    <property type="evidence" value="ECO:0007669"/>
    <property type="project" value="UniProtKB-KW"/>
</dbReference>
<evidence type="ECO:0000313" key="6">
    <source>
        <dbReference type="EMBL" id="RDB26331.1"/>
    </source>
</evidence>
<dbReference type="OrthoDB" id="3259294at2759"/>
<dbReference type="SUPFAM" id="SSF52540">
    <property type="entry name" value="P-loop containing nucleoside triphosphate hydrolases"/>
    <property type="match status" value="1"/>
</dbReference>
<keyword evidence="1" id="KW-0227">DNA damage</keyword>
<dbReference type="PANTHER" id="PTHR47642">
    <property type="entry name" value="ATP-DEPENDENT DNA HELICASE"/>
    <property type="match status" value="1"/>
</dbReference>
<dbReference type="EC" id="5.6.2.3" evidence="1"/>
<keyword evidence="1" id="KW-0347">Helicase</keyword>
<evidence type="ECO:0000259" key="4">
    <source>
        <dbReference type="Pfam" id="PF14214"/>
    </source>
</evidence>
<accession>A0A369JVG0</accession>
<dbReference type="InterPro" id="IPR051055">
    <property type="entry name" value="PIF1_helicase"/>
</dbReference>
<keyword evidence="1" id="KW-0233">DNA recombination</keyword>
<name>A0A369JVG0_HYPMA</name>
<keyword evidence="7" id="KW-1185">Reference proteome</keyword>
<comment type="cofactor">
    <cofactor evidence="1">
        <name>Mg(2+)</name>
        <dbReference type="ChEBI" id="CHEBI:18420"/>
    </cofactor>
</comment>
<feature type="region of interest" description="Disordered" evidence="2">
    <location>
        <begin position="414"/>
        <end position="438"/>
    </location>
</feature>
<dbReference type="GO" id="GO:0006310">
    <property type="term" value="P:DNA recombination"/>
    <property type="evidence" value="ECO:0007669"/>
    <property type="project" value="UniProtKB-KW"/>
</dbReference>
<dbReference type="GO" id="GO:0005524">
    <property type="term" value="F:ATP binding"/>
    <property type="evidence" value="ECO:0007669"/>
    <property type="project" value="UniProtKB-KW"/>
</dbReference>
<dbReference type="InParanoid" id="A0A369JVG0"/>
<dbReference type="InterPro" id="IPR025476">
    <property type="entry name" value="Helitron_helicase-like"/>
</dbReference>
<feature type="domain" description="DNA helicase Pif1-like DEAD-box helicase" evidence="3">
    <location>
        <begin position="1347"/>
        <end position="1554"/>
    </location>
</feature>
<dbReference type="PANTHER" id="PTHR47642:SF5">
    <property type="entry name" value="ATP-DEPENDENT DNA HELICASE"/>
    <property type="match status" value="1"/>
</dbReference>
<dbReference type="InterPro" id="IPR010285">
    <property type="entry name" value="DNA_helicase_pif1-like_DEAD"/>
</dbReference>
<organism evidence="6 7">
    <name type="scientific">Hypsizygus marmoreus</name>
    <name type="common">White beech mushroom</name>
    <name type="synonym">Agaricus marmoreus</name>
    <dbReference type="NCBI Taxonomy" id="39966"/>
    <lineage>
        <taxon>Eukaryota</taxon>
        <taxon>Fungi</taxon>
        <taxon>Dikarya</taxon>
        <taxon>Basidiomycota</taxon>
        <taxon>Agaricomycotina</taxon>
        <taxon>Agaricomycetes</taxon>
        <taxon>Agaricomycetidae</taxon>
        <taxon>Agaricales</taxon>
        <taxon>Tricholomatineae</taxon>
        <taxon>Lyophyllaceae</taxon>
        <taxon>Hypsizygus</taxon>
    </lineage>
</organism>
<feature type="domain" description="DUF6570" evidence="5">
    <location>
        <begin position="264"/>
        <end position="396"/>
    </location>
</feature>
<evidence type="ECO:0000256" key="2">
    <source>
        <dbReference type="SAM" id="MobiDB-lite"/>
    </source>
</evidence>
<feature type="domain" description="Helitron helicase-like" evidence="4">
    <location>
        <begin position="524"/>
        <end position="740"/>
    </location>
</feature>
<dbReference type="Proteomes" id="UP000076154">
    <property type="component" value="Unassembled WGS sequence"/>
</dbReference>
<dbReference type="GO" id="GO:0016887">
    <property type="term" value="F:ATP hydrolysis activity"/>
    <property type="evidence" value="ECO:0007669"/>
    <property type="project" value="RHEA"/>
</dbReference>
<dbReference type="STRING" id="39966.A0A369JVG0"/>
<dbReference type="GO" id="GO:0000723">
    <property type="term" value="P:telomere maintenance"/>
    <property type="evidence" value="ECO:0007669"/>
    <property type="project" value="InterPro"/>
</dbReference>
<evidence type="ECO:0000259" key="5">
    <source>
        <dbReference type="Pfam" id="PF20209"/>
    </source>
</evidence>
<keyword evidence="1" id="KW-0067">ATP-binding</keyword>
<dbReference type="EMBL" id="LUEZ02000040">
    <property type="protein sequence ID" value="RDB26331.1"/>
    <property type="molecule type" value="Genomic_DNA"/>
</dbReference>
<dbReference type="InterPro" id="IPR046700">
    <property type="entry name" value="DUF6570"/>
</dbReference>